<evidence type="ECO:0000313" key="3">
    <source>
        <dbReference type="EMBL" id="UYO73998.1"/>
    </source>
</evidence>
<dbReference type="GO" id="GO:0003677">
    <property type="term" value="F:DNA binding"/>
    <property type="evidence" value="ECO:0007669"/>
    <property type="project" value="UniProtKB-KW"/>
</dbReference>
<dbReference type="KEGG" id="hqn:M0220_14115"/>
<dbReference type="Pfam" id="PF07282">
    <property type="entry name" value="Cas12f1-like_TNB"/>
    <property type="match status" value="1"/>
</dbReference>
<dbReference type="RefSeq" id="WP_198023717.1">
    <property type="nucleotide sequence ID" value="NZ_CP096973.1"/>
</dbReference>
<reference evidence="3" key="1">
    <citation type="submission" date="2022-05" db="EMBL/GenBank/DDBJ databases">
        <title>Complete sequence of a novel PHA-producing Halomonas strain.</title>
        <authorList>
            <person name="Zheng Z."/>
        </authorList>
    </citation>
    <scope>NUCLEOTIDE SEQUENCE</scope>
    <source>
        <strain evidence="3">ZZQ-149</strain>
    </source>
</reference>
<sequence length="103" mass="11865">MSRKTTFSNNWKKAKARVQKVQARIANVRRNVRAKSGLYRAILDQGWHEFRRQLDYKLAWRGTHLVVVPPLNTSRTCPECGFEANADQVAAINLLRAWRTSIG</sequence>
<dbReference type="AlphaFoldDB" id="A0AA46TP78"/>
<dbReference type="Proteomes" id="UP001164935">
    <property type="component" value="Chromosome"/>
</dbReference>
<accession>A0AA46TP78</accession>
<gene>
    <name evidence="3" type="ORF">M0220_14115</name>
</gene>
<evidence type="ECO:0000259" key="2">
    <source>
        <dbReference type="Pfam" id="PF07282"/>
    </source>
</evidence>
<name>A0AA46TP78_9GAMM</name>
<keyword evidence="1" id="KW-0238">DNA-binding</keyword>
<proteinExistence type="predicted"/>
<dbReference type="EMBL" id="CP096973">
    <property type="protein sequence ID" value="UYO73998.1"/>
    <property type="molecule type" value="Genomic_DNA"/>
</dbReference>
<organism evidence="3 4">
    <name type="scientific">Halomonas qinghailakensis</name>
    <dbReference type="NCBI Taxonomy" id="2937790"/>
    <lineage>
        <taxon>Bacteria</taxon>
        <taxon>Pseudomonadati</taxon>
        <taxon>Pseudomonadota</taxon>
        <taxon>Gammaproteobacteria</taxon>
        <taxon>Oceanospirillales</taxon>
        <taxon>Halomonadaceae</taxon>
        <taxon>Halomonas</taxon>
    </lineage>
</organism>
<dbReference type="InterPro" id="IPR010095">
    <property type="entry name" value="Cas12f1-like_TNB"/>
</dbReference>
<keyword evidence="4" id="KW-1185">Reference proteome</keyword>
<protein>
    <submittedName>
        <fullName evidence="3">Transposase</fullName>
    </submittedName>
</protein>
<evidence type="ECO:0000313" key="4">
    <source>
        <dbReference type="Proteomes" id="UP001164935"/>
    </source>
</evidence>
<feature type="domain" description="Cas12f1-like TNB" evidence="2">
    <location>
        <begin position="47"/>
        <end position="93"/>
    </location>
</feature>
<evidence type="ECO:0000256" key="1">
    <source>
        <dbReference type="ARBA" id="ARBA00023125"/>
    </source>
</evidence>